<dbReference type="EC" id="2.7.13.3" evidence="3"/>
<dbReference type="SUPFAM" id="SSF47384">
    <property type="entry name" value="Homodimeric domain of signal transducing histidine kinase"/>
    <property type="match status" value="1"/>
</dbReference>
<evidence type="ECO:0000313" key="10">
    <source>
        <dbReference type="EMBL" id="MEQ2364377.1"/>
    </source>
</evidence>
<accession>A0ABV1B4G5</accession>
<evidence type="ECO:0000256" key="7">
    <source>
        <dbReference type="ARBA" id="ARBA00023012"/>
    </source>
</evidence>
<reference evidence="10 11" key="1">
    <citation type="submission" date="2024-03" db="EMBL/GenBank/DDBJ databases">
        <title>Human intestinal bacterial collection.</title>
        <authorList>
            <person name="Pauvert C."/>
            <person name="Hitch T.C.A."/>
            <person name="Clavel T."/>
        </authorList>
    </citation>
    <scope>NUCLEOTIDE SEQUENCE [LARGE SCALE GENOMIC DNA]</scope>
    <source>
        <strain evidence="10 11">CLA-AA-H190</strain>
    </source>
</reference>
<dbReference type="Pfam" id="PF00512">
    <property type="entry name" value="HisKA"/>
    <property type="match status" value="1"/>
</dbReference>
<dbReference type="CDD" id="cd00075">
    <property type="entry name" value="HATPase"/>
    <property type="match status" value="1"/>
</dbReference>
<dbReference type="InterPro" id="IPR005467">
    <property type="entry name" value="His_kinase_dom"/>
</dbReference>
<evidence type="ECO:0000313" key="11">
    <source>
        <dbReference type="Proteomes" id="UP001469749"/>
    </source>
</evidence>
<evidence type="ECO:0000259" key="9">
    <source>
        <dbReference type="PROSITE" id="PS50109"/>
    </source>
</evidence>
<keyword evidence="11" id="KW-1185">Reference proteome</keyword>
<gene>
    <name evidence="10" type="ORF">WMO25_04620</name>
</gene>
<sequence length="471" mass="52471">MKSAAKLIRRFVSILLLSAVLLVIINVAVYAVLVSEKAPTETTSPYDIAEKAGEALQVLPDGTYCLSEEVSSELEEKNIWAIFIGNDTLQTEWKSHNVPEMIPNHYSLSDIAALSVGYLKGYPTYVGNNENGIVVLGFSKDSFWKHMRASWDYSLIRDLPYIFLKILLINLVLILAIYMLVNGKLLKSVQPMIKGIQNLSAGEPVHIPETGVLSEICTNINRASDILQKQQEQLRKKERARANWIAGVSHDIRTPLSVVMGYAGQLENSHHLSEDERKKAAAIVKQSARIKNLINDLNLASKLEYHMQPLMKKRENAVAIVRQVVVDFMNMAVDDRFLIEWKTDAALQVCEIEADRELLKRAVVNLLQNSMVHNENGCQIDVSVEAKDGSCMICVDDNGEGVSDEQIEKLNHVPHYMVCDTNVDGQQHGLGLLIVRQIIEGHGGAMTISRGTYGGFQVTLTIPCEKITHLS</sequence>
<dbReference type="SMART" id="SM00387">
    <property type="entry name" value="HATPase_c"/>
    <property type="match status" value="1"/>
</dbReference>
<evidence type="ECO:0000256" key="6">
    <source>
        <dbReference type="ARBA" id="ARBA00022777"/>
    </source>
</evidence>
<organism evidence="10 11">
    <name type="scientific">Coprococcus intestinihominis</name>
    <dbReference type="NCBI Taxonomy" id="3133154"/>
    <lineage>
        <taxon>Bacteria</taxon>
        <taxon>Bacillati</taxon>
        <taxon>Bacillota</taxon>
        <taxon>Clostridia</taxon>
        <taxon>Lachnospirales</taxon>
        <taxon>Lachnospiraceae</taxon>
        <taxon>Coprococcus</taxon>
    </lineage>
</organism>
<dbReference type="InterPro" id="IPR003594">
    <property type="entry name" value="HATPase_dom"/>
</dbReference>
<dbReference type="InterPro" id="IPR036890">
    <property type="entry name" value="HATPase_C_sf"/>
</dbReference>
<protein>
    <recommendedName>
        <fullName evidence="3">histidine kinase</fullName>
        <ecNumber evidence="3">2.7.13.3</ecNumber>
    </recommendedName>
</protein>
<proteinExistence type="predicted"/>
<dbReference type="Pfam" id="PF02518">
    <property type="entry name" value="HATPase_c"/>
    <property type="match status" value="1"/>
</dbReference>
<dbReference type="Gene3D" id="1.10.287.130">
    <property type="match status" value="1"/>
</dbReference>
<dbReference type="GO" id="GO:0016301">
    <property type="term" value="F:kinase activity"/>
    <property type="evidence" value="ECO:0007669"/>
    <property type="project" value="UniProtKB-KW"/>
</dbReference>
<dbReference type="PANTHER" id="PTHR45453:SF1">
    <property type="entry name" value="PHOSPHATE REGULON SENSOR PROTEIN PHOR"/>
    <property type="match status" value="1"/>
</dbReference>
<evidence type="ECO:0000256" key="5">
    <source>
        <dbReference type="ARBA" id="ARBA00022679"/>
    </source>
</evidence>
<keyword evidence="6 10" id="KW-0418">Kinase</keyword>
<feature type="domain" description="Histidine kinase" evidence="9">
    <location>
        <begin position="247"/>
        <end position="466"/>
    </location>
</feature>
<dbReference type="SMART" id="SM00388">
    <property type="entry name" value="HisKA"/>
    <property type="match status" value="1"/>
</dbReference>
<dbReference type="RefSeq" id="WP_349084304.1">
    <property type="nucleotide sequence ID" value="NZ_JBBMEK010000036.1"/>
</dbReference>
<evidence type="ECO:0000256" key="8">
    <source>
        <dbReference type="SAM" id="Phobius"/>
    </source>
</evidence>
<dbReference type="PRINTS" id="PR00344">
    <property type="entry name" value="BCTRLSENSOR"/>
</dbReference>
<keyword evidence="7" id="KW-0902">Two-component regulatory system</keyword>
<keyword evidence="8" id="KW-0812">Transmembrane</keyword>
<dbReference type="InterPro" id="IPR036097">
    <property type="entry name" value="HisK_dim/P_sf"/>
</dbReference>
<feature type="transmembrane region" description="Helical" evidence="8">
    <location>
        <begin position="12"/>
        <end position="33"/>
    </location>
</feature>
<evidence type="ECO:0000256" key="1">
    <source>
        <dbReference type="ARBA" id="ARBA00000085"/>
    </source>
</evidence>
<keyword evidence="4" id="KW-0597">Phosphoprotein</keyword>
<dbReference type="InterPro" id="IPR003661">
    <property type="entry name" value="HisK_dim/P_dom"/>
</dbReference>
<keyword evidence="5" id="KW-0808">Transferase</keyword>
<dbReference type="EMBL" id="JBBMEK010000036">
    <property type="protein sequence ID" value="MEQ2364377.1"/>
    <property type="molecule type" value="Genomic_DNA"/>
</dbReference>
<comment type="subcellular location">
    <subcellularLocation>
        <location evidence="2">Membrane</location>
    </subcellularLocation>
</comment>
<dbReference type="PROSITE" id="PS50109">
    <property type="entry name" value="HIS_KIN"/>
    <property type="match status" value="1"/>
</dbReference>
<name>A0ABV1B4G5_9FIRM</name>
<feature type="transmembrane region" description="Helical" evidence="8">
    <location>
        <begin position="161"/>
        <end position="181"/>
    </location>
</feature>
<evidence type="ECO:0000256" key="2">
    <source>
        <dbReference type="ARBA" id="ARBA00004370"/>
    </source>
</evidence>
<dbReference type="SUPFAM" id="SSF55874">
    <property type="entry name" value="ATPase domain of HSP90 chaperone/DNA topoisomerase II/histidine kinase"/>
    <property type="match status" value="1"/>
</dbReference>
<dbReference type="Proteomes" id="UP001469749">
    <property type="component" value="Unassembled WGS sequence"/>
</dbReference>
<dbReference type="PANTHER" id="PTHR45453">
    <property type="entry name" value="PHOSPHATE REGULON SENSOR PROTEIN PHOR"/>
    <property type="match status" value="1"/>
</dbReference>
<dbReference type="InterPro" id="IPR004358">
    <property type="entry name" value="Sig_transdc_His_kin-like_C"/>
</dbReference>
<dbReference type="InterPro" id="IPR050351">
    <property type="entry name" value="BphY/WalK/GraS-like"/>
</dbReference>
<keyword evidence="8" id="KW-0472">Membrane</keyword>
<keyword evidence="8" id="KW-1133">Transmembrane helix</keyword>
<comment type="caution">
    <text evidence="10">The sequence shown here is derived from an EMBL/GenBank/DDBJ whole genome shotgun (WGS) entry which is preliminary data.</text>
</comment>
<evidence type="ECO:0000256" key="3">
    <source>
        <dbReference type="ARBA" id="ARBA00012438"/>
    </source>
</evidence>
<evidence type="ECO:0000256" key="4">
    <source>
        <dbReference type="ARBA" id="ARBA00022553"/>
    </source>
</evidence>
<dbReference type="Gene3D" id="3.30.565.10">
    <property type="entry name" value="Histidine kinase-like ATPase, C-terminal domain"/>
    <property type="match status" value="1"/>
</dbReference>
<dbReference type="CDD" id="cd00082">
    <property type="entry name" value="HisKA"/>
    <property type="match status" value="1"/>
</dbReference>
<comment type="catalytic activity">
    <reaction evidence="1">
        <text>ATP + protein L-histidine = ADP + protein N-phospho-L-histidine.</text>
        <dbReference type="EC" id="2.7.13.3"/>
    </reaction>
</comment>